<organism evidence="3 4">
    <name type="scientific">Kribbella kalugense</name>
    <dbReference type="NCBI Taxonomy" id="2512221"/>
    <lineage>
        <taxon>Bacteria</taxon>
        <taxon>Bacillati</taxon>
        <taxon>Actinomycetota</taxon>
        <taxon>Actinomycetes</taxon>
        <taxon>Propionibacteriales</taxon>
        <taxon>Kribbellaceae</taxon>
        <taxon>Kribbella</taxon>
    </lineage>
</organism>
<name>A0A4R8A3I9_9ACTN</name>
<comment type="similarity">
    <text evidence="1">Belongs to the AHA1 family.</text>
</comment>
<evidence type="ECO:0000313" key="4">
    <source>
        <dbReference type="Proteomes" id="UP000295447"/>
    </source>
</evidence>
<evidence type="ECO:0000259" key="2">
    <source>
        <dbReference type="Pfam" id="PF08327"/>
    </source>
</evidence>
<dbReference type="SUPFAM" id="SSF55961">
    <property type="entry name" value="Bet v1-like"/>
    <property type="match status" value="1"/>
</dbReference>
<gene>
    <name evidence="3" type="ORF">EV650_1626</name>
</gene>
<protein>
    <submittedName>
        <fullName evidence="3">Uncharacterized protein YndB with AHSA1/START domain</fullName>
    </submittedName>
</protein>
<sequence length="146" mass="16605">MSRSIEREIRVEAAPEVVYEVVSSPEHLREWWPDDADLDATAGATGTITFRREDETKVVALTVVEADPPRRFSFRWDYDGEVATASNSLLVTFDLIPSDGGTLLRFAETGYDEAAKSDEVYHDHTSGWNYFLPRLTPYVDRLVHRP</sequence>
<dbReference type="Gene3D" id="3.30.530.20">
    <property type="match status" value="1"/>
</dbReference>
<dbReference type="EMBL" id="SODF01000001">
    <property type="protein sequence ID" value="TDW22780.1"/>
    <property type="molecule type" value="Genomic_DNA"/>
</dbReference>
<dbReference type="AlphaFoldDB" id="A0A4R8A3I9"/>
<dbReference type="RefSeq" id="WP_238174071.1">
    <property type="nucleotide sequence ID" value="NZ_SODF01000001.1"/>
</dbReference>
<keyword evidence="4" id="KW-1185">Reference proteome</keyword>
<dbReference type="InterPro" id="IPR013538">
    <property type="entry name" value="ASHA1/2-like_C"/>
</dbReference>
<dbReference type="Proteomes" id="UP000295447">
    <property type="component" value="Unassembled WGS sequence"/>
</dbReference>
<proteinExistence type="inferred from homology"/>
<dbReference type="Pfam" id="PF08327">
    <property type="entry name" value="AHSA1"/>
    <property type="match status" value="1"/>
</dbReference>
<feature type="domain" description="Activator of Hsp90 ATPase homologue 1/2-like C-terminal" evidence="2">
    <location>
        <begin position="13"/>
        <end position="139"/>
    </location>
</feature>
<evidence type="ECO:0000256" key="1">
    <source>
        <dbReference type="ARBA" id="ARBA00006817"/>
    </source>
</evidence>
<dbReference type="InterPro" id="IPR023393">
    <property type="entry name" value="START-like_dom_sf"/>
</dbReference>
<evidence type="ECO:0000313" key="3">
    <source>
        <dbReference type="EMBL" id="TDW22780.1"/>
    </source>
</evidence>
<reference evidence="3 4" key="1">
    <citation type="submission" date="2019-03" db="EMBL/GenBank/DDBJ databases">
        <title>Genomic Encyclopedia of Type Strains, Phase III (KMG-III): the genomes of soil and plant-associated and newly described type strains.</title>
        <authorList>
            <person name="Whitman W."/>
        </authorList>
    </citation>
    <scope>NUCLEOTIDE SEQUENCE [LARGE SCALE GENOMIC DNA]</scope>
    <source>
        <strain evidence="3 4">VKM Ac-2570</strain>
    </source>
</reference>
<comment type="caution">
    <text evidence="3">The sequence shown here is derived from an EMBL/GenBank/DDBJ whole genome shotgun (WGS) entry which is preliminary data.</text>
</comment>
<accession>A0A4R8A3I9</accession>